<proteinExistence type="predicted"/>
<protein>
    <submittedName>
        <fullName evidence="2">Uncharacterized protein</fullName>
    </submittedName>
</protein>
<feature type="region of interest" description="Disordered" evidence="1">
    <location>
        <begin position="338"/>
        <end position="387"/>
    </location>
</feature>
<dbReference type="Proteomes" id="UP001324427">
    <property type="component" value="Unassembled WGS sequence"/>
</dbReference>
<gene>
    <name evidence="2" type="ORF">LTR36_005831</name>
</gene>
<organism evidence="2 3">
    <name type="scientific">Oleoguttula mirabilis</name>
    <dbReference type="NCBI Taxonomy" id="1507867"/>
    <lineage>
        <taxon>Eukaryota</taxon>
        <taxon>Fungi</taxon>
        <taxon>Dikarya</taxon>
        <taxon>Ascomycota</taxon>
        <taxon>Pezizomycotina</taxon>
        <taxon>Dothideomycetes</taxon>
        <taxon>Dothideomycetidae</taxon>
        <taxon>Mycosphaerellales</taxon>
        <taxon>Teratosphaeriaceae</taxon>
        <taxon>Oleoguttula</taxon>
    </lineage>
</organism>
<keyword evidence="3" id="KW-1185">Reference proteome</keyword>
<dbReference type="EMBL" id="JAVFHQ010000035">
    <property type="protein sequence ID" value="KAK4543054.1"/>
    <property type="molecule type" value="Genomic_DNA"/>
</dbReference>
<sequence>MSHALPDEVWQRTFAFTTDIDDTASIWIHGRRVCRAWKYNVEVTYRDIYLRRPERCSIHFDCGEAYIPEAEDADGDGHWHEHGLRCDLAVEMVFDRFVPGHPRGCICRENMTTTGRPAPGVDQSAYDEAKFDAWGRNIMMYVGATEQLHRDGGRFDMPPWCIKMTYGTPKTEQGFEWSFLDPLGKRRGGQDEEKSFDEDDYLDEDEDEESSVQEFVNDTPLPYFYLDFNRREIYFDWVWMFSVFFAEENELAKRIAFAKPLSRKDIAATMGDLFDDPYNAIRTQMMFDSYRTSTQNVEVNSLKIRKEVRRERIRRSYKNRCNYDFNVDHFTADEKEALRRISQLSSEDDDNDDEGDEEDEDEDEDDGVDDELSTDEEEGEDESGDED</sequence>
<feature type="compositionally biased region" description="Acidic residues" evidence="1">
    <location>
        <begin position="194"/>
        <end position="209"/>
    </location>
</feature>
<reference evidence="2 3" key="1">
    <citation type="submission" date="2021-11" db="EMBL/GenBank/DDBJ databases">
        <title>Black yeast isolated from Biological Soil Crust.</title>
        <authorList>
            <person name="Kurbessoian T."/>
        </authorList>
    </citation>
    <scope>NUCLEOTIDE SEQUENCE [LARGE SCALE GENOMIC DNA]</scope>
    <source>
        <strain evidence="2 3">CCFEE 5522</strain>
    </source>
</reference>
<feature type="region of interest" description="Disordered" evidence="1">
    <location>
        <begin position="184"/>
        <end position="209"/>
    </location>
</feature>
<evidence type="ECO:0000313" key="3">
    <source>
        <dbReference type="Proteomes" id="UP001324427"/>
    </source>
</evidence>
<dbReference type="AlphaFoldDB" id="A0AAV9JDJ2"/>
<feature type="compositionally biased region" description="Acidic residues" evidence="1">
    <location>
        <begin position="346"/>
        <end position="387"/>
    </location>
</feature>
<evidence type="ECO:0000313" key="2">
    <source>
        <dbReference type="EMBL" id="KAK4543054.1"/>
    </source>
</evidence>
<evidence type="ECO:0000256" key="1">
    <source>
        <dbReference type="SAM" id="MobiDB-lite"/>
    </source>
</evidence>
<name>A0AAV9JDJ2_9PEZI</name>
<accession>A0AAV9JDJ2</accession>
<comment type="caution">
    <text evidence="2">The sequence shown here is derived from an EMBL/GenBank/DDBJ whole genome shotgun (WGS) entry which is preliminary data.</text>
</comment>